<keyword evidence="6" id="KW-1185">Reference proteome</keyword>
<dbReference type="InterPro" id="IPR024046">
    <property type="entry name" value="Flagellar_assmbl_FliW_dom_sf"/>
</dbReference>
<dbReference type="PANTHER" id="PTHR39190:SF1">
    <property type="entry name" value="FLAGELLAR ASSEMBLY FACTOR FLIW"/>
    <property type="match status" value="1"/>
</dbReference>
<comment type="caution">
    <text evidence="5">The sequence shown here is derived from an EMBL/GenBank/DDBJ whole genome shotgun (WGS) entry which is preliminary data.</text>
</comment>
<proteinExistence type="inferred from homology"/>
<protein>
    <recommendedName>
        <fullName evidence="4">Flagellar assembly factor FliW</fullName>
    </recommendedName>
</protein>
<keyword evidence="5" id="KW-0966">Cell projection</keyword>
<comment type="subcellular location">
    <subcellularLocation>
        <location evidence="4">Cytoplasm</location>
    </subcellularLocation>
</comment>
<evidence type="ECO:0000256" key="3">
    <source>
        <dbReference type="ARBA" id="ARBA00022845"/>
    </source>
</evidence>
<comment type="function">
    <text evidence="4">Acts as an anti-CsrA protein, binds CsrA and prevents it from repressing translation of its target genes, one of which is flagellin. Binds to flagellin and participates in the assembly of the flagellum.</text>
</comment>
<keyword evidence="1 4" id="KW-0963">Cytoplasm</keyword>
<comment type="subunit">
    <text evidence="4">Interacts with translational regulator CsrA and flagellin(s).</text>
</comment>
<dbReference type="PANTHER" id="PTHR39190">
    <property type="entry name" value="FLAGELLAR ASSEMBLY FACTOR FLIW"/>
    <property type="match status" value="1"/>
</dbReference>
<organism evidence="5 6">
    <name type="scientific">Candidatus Magnetominusculus xianensis</name>
    <dbReference type="NCBI Taxonomy" id="1748249"/>
    <lineage>
        <taxon>Bacteria</taxon>
        <taxon>Pseudomonadati</taxon>
        <taxon>Nitrospirota</taxon>
        <taxon>Nitrospiria</taxon>
        <taxon>Nitrospirales</taxon>
        <taxon>Nitrospiraceae</taxon>
        <taxon>Candidatus Magnetominusculus</taxon>
    </lineage>
</organism>
<name>A0ABR5SF08_9BACT</name>
<evidence type="ECO:0000256" key="1">
    <source>
        <dbReference type="ARBA" id="ARBA00022490"/>
    </source>
</evidence>
<dbReference type="HAMAP" id="MF_01185">
    <property type="entry name" value="FliW"/>
    <property type="match status" value="1"/>
</dbReference>
<sequence length="134" mass="15108">MCCNDNKVKFKTSRFGSIEVNSDKVISFPDGIVGFSSIKRYVLIDHKDTVLKWLQAADDPDVAFIVVEPTVLLQNFNMSLDPTTKRFLQLENNDDLVTLVIIRVENERVIANFHGPLLFNASLKVGVQVVLDKI</sequence>
<dbReference type="Gene3D" id="2.30.290.10">
    <property type="entry name" value="BH3618-like"/>
    <property type="match status" value="1"/>
</dbReference>
<evidence type="ECO:0000256" key="2">
    <source>
        <dbReference type="ARBA" id="ARBA00022795"/>
    </source>
</evidence>
<keyword evidence="2 4" id="KW-1005">Bacterial flagellum biogenesis</keyword>
<keyword evidence="3 4" id="KW-0810">Translation regulation</keyword>
<keyword evidence="4" id="KW-0143">Chaperone</keyword>
<gene>
    <name evidence="4 5" type="primary">fliW</name>
    <name evidence="5" type="ORF">ASN18_1735</name>
</gene>
<dbReference type="InterPro" id="IPR003775">
    <property type="entry name" value="Flagellar_assembly_factor_FliW"/>
</dbReference>
<accession>A0ABR5SF08</accession>
<dbReference type="EMBL" id="LNQR01000062">
    <property type="protein sequence ID" value="KWT85379.1"/>
    <property type="molecule type" value="Genomic_DNA"/>
</dbReference>
<dbReference type="Proteomes" id="UP000060487">
    <property type="component" value="Unassembled WGS sequence"/>
</dbReference>
<reference evidence="5 6" key="1">
    <citation type="submission" date="2015-11" db="EMBL/GenBank/DDBJ databases">
        <authorList>
            <person name="Lin W."/>
        </authorList>
    </citation>
    <scope>NUCLEOTIDE SEQUENCE [LARGE SCALE GENOMIC DNA]</scope>
    <source>
        <strain evidence="5 6">HCH-1</strain>
    </source>
</reference>
<dbReference type="SUPFAM" id="SSF141457">
    <property type="entry name" value="BH3618-like"/>
    <property type="match status" value="1"/>
</dbReference>
<evidence type="ECO:0000313" key="6">
    <source>
        <dbReference type="Proteomes" id="UP000060487"/>
    </source>
</evidence>
<dbReference type="RefSeq" id="WP_085052352.1">
    <property type="nucleotide sequence ID" value="NZ_LNQR01000062.1"/>
</dbReference>
<dbReference type="Pfam" id="PF02623">
    <property type="entry name" value="FliW"/>
    <property type="match status" value="1"/>
</dbReference>
<keyword evidence="5" id="KW-0969">Cilium</keyword>
<keyword evidence="5" id="KW-0282">Flagellum</keyword>
<evidence type="ECO:0000256" key="4">
    <source>
        <dbReference type="HAMAP-Rule" id="MF_01185"/>
    </source>
</evidence>
<comment type="similarity">
    <text evidence="4">Belongs to the FliW family.</text>
</comment>
<evidence type="ECO:0000313" key="5">
    <source>
        <dbReference type="EMBL" id="KWT85379.1"/>
    </source>
</evidence>